<dbReference type="Pfam" id="PF00155">
    <property type="entry name" value="Aminotran_1_2"/>
    <property type="match status" value="1"/>
</dbReference>
<comment type="cofactor">
    <cofactor evidence="1 6">
        <name>pyridoxal 5'-phosphate</name>
        <dbReference type="ChEBI" id="CHEBI:597326"/>
    </cofactor>
</comment>
<sequence length="387" mass="43177">MEYKKYVADRVKEVTFSTIRYFFNAVNQVPDAISLCIGEPDFVTPLHIREAAKKALDEGKTSYTPNPGIIELREEIAKYLESRFNVSYNPSKEIIVTIGASEAIDVAMRTLLNPGDEVLIPEPAFVAYKPCVVLAGGRPISVPTYMKDGFVLKPEILEKYITPKSKALILSYPNNPTGAIMSRDELMGIARIAEKHDLIVISDEIYAELTYGAEHTAFAALPGMRERTVTISGFSKAYSMTGWRLGYLAAPEGLAEELLKVHQYGVACAPSMAQYAAIEALKNGEENVKRMREEYDRRRVFVYNSLKDMGLECFEPKGAFYIFPSVENTGLSCEEFANKLLFDKKVAVVPGIAFGECGKGFVRISYAASMENLEKAMERINEFLKKI</sequence>
<keyword evidence="5" id="KW-0663">Pyridoxal phosphate</keyword>
<evidence type="ECO:0000256" key="6">
    <source>
        <dbReference type="RuleBase" id="RU000481"/>
    </source>
</evidence>
<dbReference type="GO" id="GO:0030170">
    <property type="term" value="F:pyridoxal phosphate binding"/>
    <property type="evidence" value="ECO:0007669"/>
    <property type="project" value="InterPro"/>
</dbReference>
<dbReference type="Gene3D" id="3.90.1150.10">
    <property type="entry name" value="Aspartate Aminotransferase, domain 1"/>
    <property type="match status" value="1"/>
</dbReference>
<keyword evidence="4 6" id="KW-0808">Transferase</keyword>
<dbReference type="PANTHER" id="PTHR46383:SF3">
    <property type="entry name" value="ASPARTATE AMINOTRANSFERASE-RELATED"/>
    <property type="match status" value="1"/>
</dbReference>
<dbReference type="InterPro" id="IPR050596">
    <property type="entry name" value="AspAT/PAT-like"/>
</dbReference>
<dbReference type="AlphaFoldDB" id="A0A1M7I3S8"/>
<feature type="domain" description="Aminotransferase class I/classII large" evidence="7">
    <location>
        <begin position="31"/>
        <end position="380"/>
    </location>
</feature>
<evidence type="ECO:0000256" key="3">
    <source>
        <dbReference type="ARBA" id="ARBA00022576"/>
    </source>
</evidence>
<evidence type="ECO:0000259" key="7">
    <source>
        <dbReference type="Pfam" id="PF00155"/>
    </source>
</evidence>
<dbReference type="RefSeq" id="WP_073255094.1">
    <property type="nucleotide sequence ID" value="NZ_FRCR01000004.1"/>
</dbReference>
<dbReference type="InterPro" id="IPR015422">
    <property type="entry name" value="PyrdxlP-dep_Trfase_small"/>
</dbReference>
<dbReference type="EMBL" id="FRCR01000004">
    <property type="protein sequence ID" value="SHM35446.1"/>
    <property type="molecule type" value="Genomic_DNA"/>
</dbReference>
<dbReference type="InterPro" id="IPR015421">
    <property type="entry name" value="PyrdxlP-dep_Trfase_major"/>
</dbReference>
<dbReference type="GO" id="GO:0008483">
    <property type="term" value="F:transaminase activity"/>
    <property type="evidence" value="ECO:0007669"/>
    <property type="project" value="UniProtKB-KW"/>
</dbReference>
<gene>
    <name evidence="8" type="ORF">SAMN05660826_00829</name>
</gene>
<reference evidence="9" key="1">
    <citation type="submission" date="2016-11" db="EMBL/GenBank/DDBJ databases">
        <authorList>
            <person name="Varghese N."/>
            <person name="Submissions S."/>
        </authorList>
    </citation>
    <scope>NUCLEOTIDE SEQUENCE [LARGE SCALE GENOMIC DNA]</scope>
    <source>
        <strain evidence="9">DSM 18802</strain>
    </source>
</reference>
<dbReference type="CDD" id="cd00609">
    <property type="entry name" value="AAT_like"/>
    <property type="match status" value="1"/>
</dbReference>
<evidence type="ECO:0000256" key="4">
    <source>
        <dbReference type="ARBA" id="ARBA00022679"/>
    </source>
</evidence>
<name>A0A1M7I3S8_9FIRM</name>
<evidence type="ECO:0000313" key="8">
    <source>
        <dbReference type="EMBL" id="SHM35446.1"/>
    </source>
</evidence>
<dbReference type="Gene3D" id="3.40.640.10">
    <property type="entry name" value="Type I PLP-dependent aspartate aminotransferase-like (Major domain)"/>
    <property type="match status" value="1"/>
</dbReference>
<proteinExistence type="inferred from homology"/>
<dbReference type="InterPro" id="IPR004838">
    <property type="entry name" value="NHTrfase_class1_PyrdxlP-BS"/>
</dbReference>
<dbReference type="GO" id="GO:0006520">
    <property type="term" value="P:amino acid metabolic process"/>
    <property type="evidence" value="ECO:0007669"/>
    <property type="project" value="InterPro"/>
</dbReference>
<dbReference type="STRING" id="447595.SAMN05660826_00829"/>
<dbReference type="InterPro" id="IPR004839">
    <property type="entry name" value="Aminotransferase_I/II_large"/>
</dbReference>
<dbReference type="OrthoDB" id="9803354at2"/>
<comment type="similarity">
    <text evidence="2 6">Belongs to the class-I pyridoxal-phosphate-dependent aminotransferase family.</text>
</comment>
<evidence type="ECO:0000313" key="9">
    <source>
        <dbReference type="Proteomes" id="UP000184375"/>
    </source>
</evidence>
<keyword evidence="9" id="KW-1185">Reference proteome</keyword>
<accession>A0A1M7I3S8</accession>
<organism evidence="8 9">
    <name type="scientific">Caldanaerovirga acetigignens</name>
    <dbReference type="NCBI Taxonomy" id="447595"/>
    <lineage>
        <taxon>Bacteria</taxon>
        <taxon>Bacillati</taxon>
        <taxon>Bacillota</taxon>
        <taxon>Clostridia</taxon>
        <taxon>Thermosediminibacterales</taxon>
        <taxon>Thermosediminibacteraceae</taxon>
        <taxon>Caldanaerovirga</taxon>
    </lineage>
</organism>
<dbReference type="InterPro" id="IPR015424">
    <property type="entry name" value="PyrdxlP-dep_Trfase"/>
</dbReference>
<protein>
    <recommendedName>
        <fullName evidence="6">Aminotransferase</fullName>
        <ecNumber evidence="6">2.6.1.-</ecNumber>
    </recommendedName>
</protein>
<dbReference type="SUPFAM" id="SSF53383">
    <property type="entry name" value="PLP-dependent transferases"/>
    <property type="match status" value="1"/>
</dbReference>
<evidence type="ECO:0000256" key="1">
    <source>
        <dbReference type="ARBA" id="ARBA00001933"/>
    </source>
</evidence>
<dbReference type="EC" id="2.6.1.-" evidence="6"/>
<keyword evidence="3 6" id="KW-0032">Aminotransferase</keyword>
<evidence type="ECO:0000256" key="2">
    <source>
        <dbReference type="ARBA" id="ARBA00007441"/>
    </source>
</evidence>
<dbReference type="FunFam" id="3.40.640.10:FF:000033">
    <property type="entry name" value="Aspartate aminotransferase"/>
    <property type="match status" value="1"/>
</dbReference>
<dbReference type="Proteomes" id="UP000184375">
    <property type="component" value="Unassembled WGS sequence"/>
</dbReference>
<evidence type="ECO:0000256" key="5">
    <source>
        <dbReference type="ARBA" id="ARBA00022898"/>
    </source>
</evidence>
<dbReference type="PANTHER" id="PTHR46383">
    <property type="entry name" value="ASPARTATE AMINOTRANSFERASE"/>
    <property type="match status" value="1"/>
</dbReference>
<dbReference type="PROSITE" id="PS00105">
    <property type="entry name" value="AA_TRANSFER_CLASS_1"/>
    <property type="match status" value="1"/>
</dbReference>